<name>A0A5B9DB94_9ARCH</name>
<sequence>MSEKYYGILSQIGEFLEVESANSSISKYLEKNFASIEERVKAARIVLDFILYFASFRDVIPLREIIYQTLLESLNRAKNLEELNDILLIDILLRIIEIYIINSQLTDKKKIIATLSRSLLGLAPSALIINLCTIVKPIFSQSNYTNNYETKKENIEDKDDNIVKQIKLKIENWIKNLGLQQNDLKAIEDSKKELNKKVSYYAHEFKLSEKSSEFNQILMDAQDLLDITLTAISLATDNKNRDLYSQLFPS</sequence>
<evidence type="ECO:0000313" key="2">
    <source>
        <dbReference type="Proteomes" id="UP000321408"/>
    </source>
</evidence>
<protein>
    <submittedName>
        <fullName evidence="1">Uncharacterized protein</fullName>
    </submittedName>
</protein>
<evidence type="ECO:0000313" key="1">
    <source>
        <dbReference type="EMBL" id="QEE16394.1"/>
    </source>
</evidence>
<dbReference type="KEGG" id="psyt:DSAG12_02224"/>
<reference evidence="1 2" key="1">
    <citation type="journal article" date="2020" name="Nature">
        <title>Isolation of an archaeon at the prokaryote-eukaryote interface.</title>
        <authorList>
            <person name="Imachi H."/>
            <person name="Nobu M.K."/>
            <person name="Nakahara N."/>
            <person name="Morono Y."/>
            <person name="Ogawara M."/>
            <person name="Takaki Y."/>
            <person name="Takano Y."/>
            <person name="Uematsu K."/>
            <person name="Ikuta T."/>
            <person name="Ito M."/>
            <person name="Matsui Y."/>
            <person name="Miyazaki M."/>
            <person name="Murata K."/>
            <person name="Saito Y."/>
            <person name="Sakai S."/>
            <person name="Song C."/>
            <person name="Tasumi E."/>
            <person name="Yamanaka Y."/>
            <person name="Yamaguchi T."/>
            <person name="Kamagata Y."/>
            <person name="Tamaki H."/>
            <person name="Takai K."/>
        </authorList>
    </citation>
    <scope>NUCLEOTIDE SEQUENCE [LARGE SCALE GENOMIC DNA]</scope>
    <source>
        <strain evidence="1 2">MK-D1</strain>
    </source>
</reference>
<dbReference type="AlphaFoldDB" id="A0A5B9DB94"/>
<dbReference type="RefSeq" id="WP_147663276.1">
    <property type="nucleotide sequence ID" value="NZ_CP042905.2"/>
</dbReference>
<gene>
    <name evidence="1" type="ORF">DSAG12_02224</name>
</gene>
<organism evidence="1 2">
    <name type="scientific">Promethearchaeum syntrophicum</name>
    <dbReference type="NCBI Taxonomy" id="2594042"/>
    <lineage>
        <taxon>Archaea</taxon>
        <taxon>Promethearchaeati</taxon>
        <taxon>Promethearchaeota</taxon>
        <taxon>Promethearchaeia</taxon>
        <taxon>Promethearchaeales</taxon>
        <taxon>Promethearchaeaceae</taxon>
        <taxon>Promethearchaeum</taxon>
    </lineage>
</organism>
<dbReference type="GeneID" id="41330214"/>
<dbReference type="EMBL" id="CP042905">
    <property type="protein sequence ID" value="QEE16394.1"/>
    <property type="molecule type" value="Genomic_DNA"/>
</dbReference>
<accession>A0A5B9DB94</accession>
<reference evidence="1 2" key="2">
    <citation type="journal article" date="2024" name="Int. J. Syst. Evol. Microbiol.">
        <title>Promethearchaeum syntrophicum gen. nov., sp. nov., an anaerobic, obligately syntrophic archaeon, the first isolate of the lineage 'Asgard' archaea, and proposal of the new archaeal phylum Promethearchaeota phyl. nov. and kingdom Promethearchaeati regn. nov.</title>
        <authorList>
            <person name="Imachi H."/>
            <person name="Nobu M.K."/>
            <person name="Kato S."/>
            <person name="Takaki Y."/>
            <person name="Miyazaki M."/>
            <person name="Miyata M."/>
            <person name="Ogawara M."/>
            <person name="Saito Y."/>
            <person name="Sakai S."/>
            <person name="Tahara Y.O."/>
            <person name="Takano Y."/>
            <person name="Tasumi E."/>
            <person name="Uematsu K."/>
            <person name="Yoshimura T."/>
            <person name="Itoh T."/>
            <person name="Ohkuma M."/>
            <person name="Takai K."/>
        </authorList>
    </citation>
    <scope>NUCLEOTIDE SEQUENCE [LARGE SCALE GENOMIC DNA]</scope>
    <source>
        <strain evidence="1 2">MK-D1</strain>
    </source>
</reference>
<keyword evidence="2" id="KW-1185">Reference proteome</keyword>
<dbReference type="Proteomes" id="UP000321408">
    <property type="component" value="Chromosome"/>
</dbReference>
<proteinExistence type="predicted"/>